<dbReference type="Pfam" id="PF13426">
    <property type="entry name" value="PAS_9"/>
    <property type="match status" value="1"/>
</dbReference>
<feature type="domain" description="EAL" evidence="3">
    <location>
        <begin position="597"/>
        <end position="851"/>
    </location>
</feature>
<dbReference type="InterPro" id="IPR012226">
    <property type="entry name" value="Diguanyl_cyclase/Pdiesterase"/>
</dbReference>
<organism evidence="5 6">
    <name type="scientific">Corallincola platygyrae</name>
    <dbReference type="NCBI Taxonomy" id="1193278"/>
    <lineage>
        <taxon>Bacteria</taxon>
        <taxon>Pseudomonadati</taxon>
        <taxon>Pseudomonadota</taxon>
        <taxon>Gammaproteobacteria</taxon>
        <taxon>Alteromonadales</taxon>
        <taxon>Psychromonadaceae</taxon>
        <taxon>Corallincola</taxon>
    </lineage>
</organism>
<feature type="domain" description="GGDEF" evidence="4">
    <location>
        <begin position="455"/>
        <end position="588"/>
    </location>
</feature>
<dbReference type="InterPro" id="IPR001633">
    <property type="entry name" value="EAL_dom"/>
</dbReference>
<gene>
    <name evidence="5" type="ORF">ACFSJ3_13095</name>
</gene>
<dbReference type="PIRSF" id="PIRSF005925">
    <property type="entry name" value="Dos"/>
    <property type="match status" value="1"/>
</dbReference>
<dbReference type="EMBL" id="JBHUHT010000014">
    <property type="protein sequence ID" value="MFD2096926.1"/>
    <property type="molecule type" value="Genomic_DNA"/>
</dbReference>
<accession>A0ABW4XR07</accession>
<dbReference type="RefSeq" id="WP_345339771.1">
    <property type="nucleotide sequence ID" value="NZ_BAABLI010000011.1"/>
</dbReference>
<feature type="domain" description="PAC" evidence="2">
    <location>
        <begin position="234"/>
        <end position="286"/>
    </location>
</feature>
<dbReference type="PROSITE" id="PS50113">
    <property type="entry name" value="PAC"/>
    <property type="match status" value="1"/>
</dbReference>
<dbReference type="Gene3D" id="3.20.20.450">
    <property type="entry name" value="EAL domain"/>
    <property type="match status" value="1"/>
</dbReference>
<dbReference type="Pfam" id="PF00563">
    <property type="entry name" value="EAL"/>
    <property type="match status" value="1"/>
</dbReference>
<dbReference type="InterPro" id="IPR052155">
    <property type="entry name" value="Biofilm_reg_signaling"/>
</dbReference>
<dbReference type="CDD" id="cd01948">
    <property type="entry name" value="EAL"/>
    <property type="match status" value="1"/>
</dbReference>
<dbReference type="InterPro" id="IPR000014">
    <property type="entry name" value="PAS"/>
</dbReference>
<dbReference type="InterPro" id="IPR035965">
    <property type="entry name" value="PAS-like_dom_sf"/>
</dbReference>
<keyword evidence="6" id="KW-1185">Reference proteome</keyword>
<evidence type="ECO:0000259" key="4">
    <source>
        <dbReference type="PROSITE" id="PS50887"/>
    </source>
</evidence>
<feature type="domain" description="PAS" evidence="1">
    <location>
        <begin position="287"/>
        <end position="331"/>
    </location>
</feature>
<dbReference type="PROSITE" id="PS50112">
    <property type="entry name" value="PAS"/>
    <property type="match status" value="2"/>
</dbReference>
<evidence type="ECO:0000259" key="3">
    <source>
        <dbReference type="PROSITE" id="PS50883"/>
    </source>
</evidence>
<dbReference type="SUPFAM" id="SSF55073">
    <property type="entry name" value="Nucleotide cyclase"/>
    <property type="match status" value="1"/>
</dbReference>
<dbReference type="PROSITE" id="PS50887">
    <property type="entry name" value="GGDEF"/>
    <property type="match status" value="1"/>
</dbReference>
<proteinExistence type="predicted"/>
<dbReference type="CDD" id="cd00130">
    <property type="entry name" value="PAS"/>
    <property type="match status" value="2"/>
</dbReference>
<dbReference type="CDD" id="cd01949">
    <property type="entry name" value="GGDEF"/>
    <property type="match status" value="1"/>
</dbReference>
<dbReference type="NCBIfam" id="TIGR00229">
    <property type="entry name" value="sensory_box"/>
    <property type="match status" value="2"/>
</dbReference>
<dbReference type="SMART" id="SM00267">
    <property type="entry name" value="GGDEF"/>
    <property type="match status" value="1"/>
</dbReference>
<dbReference type="InterPro" id="IPR043128">
    <property type="entry name" value="Rev_trsase/Diguanyl_cyclase"/>
</dbReference>
<dbReference type="SMART" id="SM00052">
    <property type="entry name" value="EAL"/>
    <property type="match status" value="1"/>
</dbReference>
<comment type="caution">
    <text evidence="5">The sequence shown here is derived from an EMBL/GenBank/DDBJ whole genome shotgun (WGS) entry which is preliminary data.</text>
</comment>
<dbReference type="SMART" id="SM00091">
    <property type="entry name" value="PAS"/>
    <property type="match status" value="2"/>
</dbReference>
<dbReference type="PANTHER" id="PTHR44757:SF2">
    <property type="entry name" value="BIOFILM ARCHITECTURE MAINTENANCE PROTEIN MBAA"/>
    <property type="match status" value="1"/>
</dbReference>
<dbReference type="Proteomes" id="UP001597380">
    <property type="component" value="Unassembled WGS sequence"/>
</dbReference>
<sequence length="855" mass="97177">MDLLRPLLKARTLNQWLDGLISWITPYCHCERLSLVLWDDDQVVLVLDHQQSGSQIFHSQDVEKLSPPLPWSALGRVDDAQPQFIRLENDSPVTQSWTLTLPCAQPFEAVIYIEAAIEDDVSALSEIAFQAQFLADLLILQWDLNILQRQQFRMSDSPLSSGEVDLLPIIEHSPAAISAKDLNGNILFVNRHFSKLEGPPPEEYVGKNVFELFPKDIASQLWSNDLEAINKNGIEIEESVYHRDGTLHTYLSNKFPLRDRTGEIFGVCAISTDITLRKATESELRESEQRLKTLLRYAPEAILIFDVDRGRYVDANRNAEKLFGLRKKALLQIDADQLSPDLQADESLSKQQRAHFIARTLSDEVPHFEWQVLNSRGEQVPCEVRMVQLPMSGRRLIRESLIDISTHKDSERKLKEHEAHLEYIAHHDALTGLPNRLLLADRMEHALALARRSDTRVAFLLFDLDRFKYINDTLGHDTGDKYLKVIASRLSDTVRTMDTAARLGGDEFVILIEQFGALSDINQVAQKLIERLGEPCNVAGHELSPSLSIGISVFPDDANSTESLLKHADIAMYKAKEAGGRQFRFFTGEMDQRTSHHLQLETELRQAIASDQLSLVYQPQVSLENGQLCGIEVLVRWHHPKRGIIFPGEFIPLAEETGLINELGYWVMEHACRQLKKWHKKQIKTPRLSINLSARQFHQHDLLDHLKSLLTENNLVPEDIEFEMTESMLMADAVETERLLAQIANFGISLAIDDFGTGYSSLAYLQKFPIHRLKIDRRFIQHLPDNGNDSVIVSAIIAMAHNMGMTVLAEGVETGEQQRFLTRMKCDEAQGYLFAKPLPTEACTSYLLQHQDELF</sequence>
<dbReference type="SUPFAM" id="SSF55785">
    <property type="entry name" value="PYP-like sensor domain (PAS domain)"/>
    <property type="match status" value="2"/>
</dbReference>
<dbReference type="InterPro" id="IPR000700">
    <property type="entry name" value="PAS-assoc_C"/>
</dbReference>
<dbReference type="PANTHER" id="PTHR44757">
    <property type="entry name" value="DIGUANYLATE CYCLASE DGCP"/>
    <property type="match status" value="1"/>
</dbReference>
<dbReference type="InterPro" id="IPR035919">
    <property type="entry name" value="EAL_sf"/>
</dbReference>
<dbReference type="InterPro" id="IPR000160">
    <property type="entry name" value="GGDEF_dom"/>
</dbReference>
<dbReference type="SUPFAM" id="SSF141868">
    <property type="entry name" value="EAL domain-like"/>
    <property type="match status" value="1"/>
</dbReference>
<dbReference type="PROSITE" id="PS50883">
    <property type="entry name" value="EAL"/>
    <property type="match status" value="1"/>
</dbReference>
<dbReference type="InterPro" id="IPR029787">
    <property type="entry name" value="Nucleotide_cyclase"/>
</dbReference>
<evidence type="ECO:0000313" key="6">
    <source>
        <dbReference type="Proteomes" id="UP001597380"/>
    </source>
</evidence>
<dbReference type="Pfam" id="PF00990">
    <property type="entry name" value="GGDEF"/>
    <property type="match status" value="1"/>
</dbReference>
<dbReference type="NCBIfam" id="TIGR00254">
    <property type="entry name" value="GGDEF"/>
    <property type="match status" value="1"/>
</dbReference>
<dbReference type="InterPro" id="IPR013656">
    <property type="entry name" value="PAS_4"/>
</dbReference>
<evidence type="ECO:0000313" key="5">
    <source>
        <dbReference type="EMBL" id="MFD2096926.1"/>
    </source>
</evidence>
<evidence type="ECO:0000259" key="1">
    <source>
        <dbReference type="PROSITE" id="PS50112"/>
    </source>
</evidence>
<feature type="domain" description="PAS" evidence="1">
    <location>
        <begin position="162"/>
        <end position="233"/>
    </location>
</feature>
<dbReference type="Gene3D" id="3.30.70.270">
    <property type="match status" value="1"/>
</dbReference>
<name>A0ABW4XR07_9GAMM</name>
<evidence type="ECO:0000259" key="2">
    <source>
        <dbReference type="PROSITE" id="PS50113"/>
    </source>
</evidence>
<dbReference type="Pfam" id="PF08448">
    <property type="entry name" value="PAS_4"/>
    <property type="match status" value="1"/>
</dbReference>
<protein>
    <submittedName>
        <fullName evidence="5">EAL domain-containing protein</fullName>
    </submittedName>
</protein>
<dbReference type="Gene3D" id="3.30.450.20">
    <property type="entry name" value="PAS domain"/>
    <property type="match status" value="2"/>
</dbReference>
<reference evidence="6" key="1">
    <citation type="journal article" date="2019" name="Int. J. Syst. Evol. Microbiol.">
        <title>The Global Catalogue of Microorganisms (GCM) 10K type strain sequencing project: providing services to taxonomists for standard genome sequencing and annotation.</title>
        <authorList>
            <consortium name="The Broad Institute Genomics Platform"/>
            <consortium name="The Broad Institute Genome Sequencing Center for Infectious Disease"/>
            <person name="Wu L."/>
            <person name="Ma J."/>
        </authorList>
    </citation>
    <scope>NUCLEOTIDE SEQUENCE [LARGE SCALE GENOMIC DNA]</scope>
    <source>
        <strain evidence="6">CGMCC 1.10992</strain>
    </source>
</reference>